<dbReference type="InterPro" id="IPR000182">
    <property type="entry name" value="GNAT_dom"/>
</dbReference>
<sequence length="163" mass="18103">MIIRPIAAGDWLAIMTIQSQCYPQDTCESKAVLQDKAQRFAESCLVVEFDGQVAAYVFAHPWQQLDAPSLNLELTSIESADCLYIHDMAVSPNFQGKGIAKQLFKQLLAIKQQNQLGHMALVALPEALTFWQTLGFSAPNVLPDKVRASLASYPENTQYLTRS</sequence>
<keyword evidence="1 4" id="KW-0808">Transferase</keyword>
<protein>
    <submittedName>
        <fullName evidence="4">GNAT family N-acetyltransferase</fullName>
    </submittedName>
</protein>
<organism evidence="4 5">
    <name type="scientific">Shewanella maritima</name>
    <dbReference type="NCBI Taxonomy" id="2520507"/>
    <lineage>
        <taxon>Bacteria</taxon>
        <taxon>Pseudomonadati</taxon>
        <taxon>Pseudomonadota</taxon>
        <taxon>Gammaproteobacteria</taxon>
        <taxon>Alteromonadales</taxon>
        <taxon>Shewanellaceae</taxon>
        <taxon>Shewanella</taxon>
    </lineage>
</organism>
<dbReference type="Gene3D" id="3.40.630.30">
    <property type="match status" value="1"/>
</dbReference>
<keyword evidence="2" id="KW-0012">Acyltransferase</keyword>
<dbReference type="SUPFAM" id="SSF55729">
    <property type="entry name" value="Acyl-CoA N-acyltransferases (Nat)"/>
    <property type="match status" value="1"/>
</dbReference>
<dbReference type="OrthoDB" id="359414at2"/>
<dbReference type="PROSITE" id="PS51186">
    <property type="entry name" value="GNAT"/>
    <property type="match status" value="1"/>
</dbReference>
<keyword evidence="5" id="KW-1185">Reference proteome</keyword>
<dbReference type="EMBL" id="CP036200">
    <property type="protein sequence ID" value="QBF82120.1"/>
    <property type="molecule type" value="Genomic_DNA"/>
</dbReference>
<evidence type="ECO:0000259" key="3">
    <source>
        <dbReference type="PROSITE" id="PS51186"/>
    </source>
</evidence>
<feature type="domain" description="N-acetyltransferase" evidence="3">
    <location>
        <begin position="1"/>
        <end position="156"/>
    </location>
</feature>
<dbReference type="Pfam" id="PF00583">
    <property type="entry name" value="Acetyltransf_1"/>
    <property type="match status" value="1"/>
</dbReference>
<dbReference type="CDD" id="cd04301">
    <property type="entry name" value="NAT_SF"/>
    <property type="match status" value="1"/>
</dbReference>
<reference evidence="4 5" key="1">
    <citation type="submission" date="2019-02" db="EMBL/GenBank/DDBJ databases">
        <title>Shewanella sp. D4-2 isolated from Dokdo Island.</title>
        <authorList>
            <person name="Baek K."/>
        </authorList>
    </citation>
    <scope>NUCLEOTIDE SEQUENCE [LARGE SCALE GENOMIC DNA]</scope>
    <source>
        <strain evidence="4 5">D4-2</strain>
    </source>
</reference>
<evidence type="ECO:0000256" key="2">
    <source>
        <dbReference type="ARBA" id="ARBA00023315"/>
    </source>
</evidence>
<dbReference type="KEGG" id="smai:EXU30_04925"/>
<name>A0A411PFF2_9GAMM</name>
<proteinExistence type="predicted"/>
<dbReference type="InterPro" id="IPR051635">
    <property type="entry name" value="SNAT-like"/>
</dbReference>
<evidence type="ECO:0000256" key="1">
    <source>
        <dbReference type="ARBA" id="ARBA00022679"/>
    </source>
</evidence>
<dbReference type="Proteomes" id="UP000291106">
    <property type="component" value="Chromosome"/>
</dbReference>
<evidence type="ECO:0000313" key="5">
    <source>
        <dbReference type="Proteomes" id="UP000291106"/>
    </source>
</evidence>
<dbReference type="PANTHER" id="PTHR10908:SF0">
    <property type="entry name" value="SEROTONIN N-ACETYLTRANSFERASE"/>
    <property type="match status" value="1"/>
</dbReference>
<dbReference type="GO" id="GO:0008080">
    <property type="term" value="F:N-acetyltransferase activity"/>
    <property type="evidence" value="ECO:0007669"/>
    <property type="project" value="UniProtKB-ARBA"/>
</dbReference>
<dbReference type="AlphaFoldDB" id="A0A411PFF2"/>
<evidence type="ECO:0000313" key="4">
    <source>
        <dbReference type="EMBL" id="QBF82120.1"/>
    </source>
</evidence>
<gene>
    <name evidence="4" type="ORF">EXU30_04925</name>
</gene>
<dbReference type="PANTHER" id="PTHR10908">
    <property type="entry name" value="SEROTONIN N-ACETYLTRANSFERASE"/>
    <property type="match status" value="1"/>
</dbReference>
<dbReference type="RefSeq" id="WP_130598093.1">
    <property type="nucleotide sequence ID" value="NZ_CP036200.1"/>
</dbReference>
<accession>A0A411PFF2</accession>
<dbReference type="InterPro" id="IPR016181">
    <property type="entry name" value="Acyl_CoA_acyltransferase"/>
</dbReference>